<dbReference type="Proteomes" id="UP000528964">
    <property type="component" value="Unassembled WGS sequence"/>
</dbReference>
<evidence type="ECO:0000313" key="8">
    <source>
        <dbReference type="EMBL" id="MBB3973194.1"/>
    </source>
</evidence>
<dbReference type="RefSeq" id="WP_183395038.1">
    <property type="nucleotide sequence ID" value="NZ_JACIDR010000002.1"/>
</dbReference>
<keyword evidence="4" id="KW-0175">Coiled coil</keyword>
<dbReference type="PROSITE" id="PS51257">
    <property type="entry name" value="PROKAR_LIPOPROTEIN"/>
    <property type="match status" value="1"/>
</dbReference>
<dbReference type="InterPro" id="IPR058627">
    <property type="entry name" value="MdtA-like_C"/>
</dbReference>
<evidence type="ECO:0000259" key="5">
    <source>
        <dbReference type="Pfam" id="PF25917"/>
    </source>
</evidence>
<dbReference type="Gene3D" id="2.40.420.20">
    <property type="match status" value="1"/>
</dbReference>
<dbReference type="InterPro" id="IPR006143">
    <property type="entry name" value="RND_pump_MFP"/>
</dbReference>
<dbReference type="GO" id="GO:0015562">
    <property type="term" value="F:efflux transmembrane transporter activity"/>
    <property type="evidence" value="ECO:0007669"/>
    <property type="project" value="TreeGrafter"/>
</dbReference>
<dbReference type="Pfam" id="PF25967">
    <property type="entry name" value="RND-MFP_C"/>
    <property type="match status" value="1"/>
</dbReference>
<keyword evidence="3" id="KW-0813">Transport</keyword>
<dbReference type="EMBL" id="JACIDR010000002">
    <property type="protein sequence ID" value="MBB3973194.1"/>
    <property type="molecule type" value="Genomic_DNA"/>
</dbReference>
<dbReference type="NCBIfam" id="TIGR01730">
    <property type="entry name" value="RND_mfp"/>
    <property type="match status" value="1"/>
</dbReference>
<dbReference type="PANTHER" id="PTHR30469:SF15">
    <property type="entry name" value="HLYD FAMILY OF SECRETION PROTEINS"/>
    <property type="match status" value="1"/>
</dbReference>
<dbReference type="Gene3D" id="1.10.287.470">
    <property type="entry name" value="Helix hairpin bin"/>
    <property type="match status" value="1"/>
</dbReference>
<dbReference type="InterPro" id="IPR058792">
    <property type="entry name" value="Beta-barrel_RND_2"/>
</dbReference>
<evidence type="ECO:0000259" key="6">
    <source>
        <dbReference type="Pfam" id="PF25954"/>
    </source>
</evidence>
<feature type="domain" description="Multidrug resistance protein MdtA-like barrel-sandwich hybrid" evidence="5">
    <location>
        <begin position="80"/>
        <end position="239"/>
    </location>
</feature>
<dbReference type="InterPro" id="IPR058625">
    <property type="entry name" value="MdtA-like_BSH"/>
</dbReference>
<evidence type="ECO:0000256" key="4">
    <source>
        <dbReference type="SAM" id="Coils"/>
    </source>
</evidence>
<evidence type="ECO:0000256" key="1">
    <source>
        <dbReference type="ARBA" id="ARBA00004196"/>
    </source>
</evidence>
<feature type="coiled-coil region" evidence="4">
    <location>
        <begin position="113"/>
        <end position="208"/>
    </location>
</feature>
<evidence type="ECO:0000256" key="3">
    <source>
        <dbReference type="ARBA" id="ARBA00022448"/>
    </source>
</evidence>
<feature type="domain" description="CusB-like beta-barrel" evidence="6">
    <location>
        <begin position="256"/>
        <end position="324"/>
    </location>
</feature>
<name>A0A7W6CZM8_9HYPH</name>
<feature type="domain" description="Multidrug resistance protein MdtA-like C-terminal permuted SH3" evidence="7">
    <location>
        <begin position="333"/>
        <end position="385"/>
    </location>
</feature>
<evidence type="ECO:0000313" key="9">
    <source>
        <dbReference type="Proteomes" id="UP000528964"/>
    </source>
</evidence>
<dbReference type="SUPFAM" id="SSF111369">
    <property type="entry name" value="HlyD-like secretion proteins"/>
    <property type="match status" value="2"/>
</dbReference>
<comment type="caution">
    <text evidence="8">The sequence shown here is derived from an EMBL/GenBank/DDBJ whole genome shotgun (WGS) entry which is preliminary data.</text>
</comment>
<keyword evidence="9" id="KW-1185">Reference proteome</keyword>
<sequence length="416" mass="44182">MSAPVRTRRWPWLLALAVACGGVAAYAYREPIAGLLRRDQAPAQAVAMPAPPSITVAKATLREIAQSVVVTGTLVARDEIMVGAQIDGLRLVSYLVDVGDHVEQGQVLARLDRDMLETQLAQNASQLARAEAAIAQVRAAIAEAEASRVDAEAALKRAETLKLSGNVTEELLQTRRTAMRVAEARLRAQNENLRVAESEKALAEAQGREIEIRLARTEVRAPASGVVSDRTARVGQTVGLAGEPLFRLVRDGEVELEAEVTETRLHSVEPGQPARIEVAGFAEPIEGKVRLVAPTVDAATRLGRVKIALPADRNLRPGLFARGAIEVARREGLVVPQSAVLFGATGPRVQVVSDGVVAERSVAIGLQDADGVEILRGVSDGELVVARAGGFLRDGDRITAVTPPDARAGADVISER</sequence>
<dbReference type="Pfam" id="PF25954">
    <property type="entry name" value="Beta-barrel_RND_2"/>
    <property type="match status" value="1"/>
</dbReference>
<dbReference type="PANTHER" id="PTHR30469">
    <property type="entry name" value="MULTIDRUG RESISTANCE PROTEIN MDTA"/>
    <property type="match status" value="1"/>
</dbReference>
<dbReference type="Gene3D" id="2.40.50.100">
    <property type="match status" value="1"/>
</dbReference>
<dbReference type="Gene3D" id="2.40.30.170">
    <property type="match status" value="1"/>
</dbReference>
<protein>
    <submittedName>
        <fullName evidence="8">HlyD family secretion protein</fullName>
    </submittedName>
</protein>
<evidence type="ECO:0000256" key="2">
    <source>
        <dbReference type="ARBA" id="ARBA00009477"/>
    </source>
</evidence>
<gene>
    <name evidence="8" type="ORF">GGR24_001851</name>
</gene>
<comment type="subcellular location">
    <subcellularLocation>
        <location evidence="1">Cell envelope</location>
    </subcellularLocation>
</comment>
<reference evidence="8 9" key="1">
    <citation type="submission" date="2020-08" db="EMBL/GenBank/DDBJ databases">
        <title>Genomic Encyclopedia of Type Strains, Phase IV (KMG-IV): sequencing the most valuable type-strain genomes for metagenomic binning, comparative biology and taxonomic classification.</title>
        <authorList>
            <person name="Goeker M."/>
        </authorList>
    </citation>
    <scope>NUCLEOTIDE SEQUENCE [LARGE SCALE GENOMIC DNA]</scope>
    <source>
        <strain evidence="8 9">DSM 25481</strain>
    </source>
</reference>
<dbReference type="Pfam" id="PF25917">
    <property type="entry name" value="BSH_RND"/>
    <property type="match status" value="1"/>
</dbReference>
<proteinExistence type="inferred from homology"/>
<dbReference type="GO" id="GO:1990281">
    <property type="term" value="C:efflux pump complex"/>
    <property type="evidence" value="ECO:0007669"/>
    <property type="project" value="TreeGrafter"/>
</dbReference>
<comment type="similarity">
    <text evidence="2">Belongs to the membrane fusion protein (MFP) (TC 8.A.1) family.</text>
</comment>
<dbReference type="AlphaFoldDB" id="A0A7W6CZM8"/>
<organism evidence="8 9">
    <name type="scientific">Hansschlegelia beijingensis</name>
    <dbReference type="NCBI Taxonomy" id="1133344"/>
    <lineage>
        <taxon>Bacteria</taxon>
        <taxon>Pseudomonadati</taxon>
        <taxon>Pseudomonadota</taxon>
        <taxon>Alphaproteobacteria</taxon>
        <taxon>Hyphomicrobiales</taxon>
        <taxon>Methylopilaceae</taxon>
        <taxon>Hansschlegelia</taxon>
    </lineage>
</organism>
<evidence type="ECO:0000259" key="7">
    <source>
        <dbReference type="Pfam" id="PF25967"/>
    </source>
</evidence>
<accession>A0A7W6CZM8</accession>